<keyword evidence="3" id="KW-0808">Transferase</keyword>
<accession>A0A857JEM2</accession>
<evidence type="ECO:0000256" key="1">
    <source>
        <dbReference type="SAM" id="MobiDB-lite"/>
    </source>
</evidence>
<keyword evidence="3" id="KW-0548">Nucleotidyltransferase</keyword>
<evidence type="ECO:0000313" key="4">
    <source>
        <dbReference type="Proteomes" id="UP000464787"/>
    </source>
</evidence>
<proteinExistence type="predicted"/>
<dbReference type="PANTHER" id="PTHR47723:SF19">
    <property type="entry name" value="POLYNUCLEOTIDYL TRANSFERASE, RIBONUCLEASE H-LIKE SUPERFAMILY PROTEIN"/>
    <property type="match status" value="1"/>
</dbReference>
<feature type="region of interest" description="Disordered" evidence="1">
    <location>
        <begin position="132"/>
        <end position="158"/>
    </location>
</feature>
<evidence type="ECO:0000259" key="2">
    <source>
        <dbReference type="PROSITE" id="PS50879"/>
    </source>
</evidence>
<dbReference type="InterPro" id="IPR002156">
    <property type="entry name" value="RNaseH_domain"/>
</dbReference>
<feature type="domain" description="RNase H type-1" evidence="2">
    <location>
        <begin position="2"/>
        <end position="143"/>
    </location>
</feature>
<dbReference type="GO" id="GO:0003676">
    <property type="term" value="F:nucleic acid binding"/>
    <property type="evidence" value="ECO:0007669"/>
    <property type="project" value="InterPro"/>
</dbReference>
<dbReference type="EMBL" id="CP047650">
    <property type="protein sequence ID" value="QHJ01570.1"/>
    <property type="molecule type" value="Genomic_DNA"/>
</dbReference>
<feature type="compositionally biased region" description="Basic residues" evidence="1">
    <location>
        <begin position="146"/>
        <end position="158"/>
    </location>
</feature>
<dbReference type="PANTHER" id="PTHR47723">
    <property type="entry name" value="OS05G0353850 PROTEIN"/>
    <property type="match status" value="1"/>
</dbReference>
<protein>
    <submittedName>
        <fullName evidence="3">Reverse transcriptase-like protein</fullName>
    </submittedName>
</protein>
<dbReference type="KEGG" id="xyk:GT347_15390"/>
<name>A0A857JEM2_9BURK</name>
<dbReference type="GO" id="GO:0003964">
    <property type="term" value="F:RNA-directed DNA polymerase activity"/>
    <property type="evidence" value="ECO:0007669"/>
    <property type="project" value="UniProtKB-KW"/>
</dbReference>
<keyword evidence="4" id="KW-1185">Reference proteome</keyword>
<gene>
    <name evidence="3" type="ORF">GT347_15390</name>
</gene>
<dbReference type="Pfam" id="PF13456">
    <property type="entry name" value="RVT_3"/>
    <property type="match status" value="1"/>
</dbReference>
<dbReference type="CDD" id="cd09279">
    <property type="entry name" value="RNase_HI_like"/>
    <property type="match status" value="1"/>
</dbReference>
<dbReference type="Gene3D" id="3.30.420.10">
    <property type="entry name" value="Ribonuclease H-like superfamily/Ribonuclease H"/>
    <property type="match status" value="1"/>
</dbReference>
<dbReference type="SUPFAM" id="SSF53098">
    <property type="entry name" value="Ribonuclease H-like"/>
    <property type="match status" value="1"/>
</dbReference>
<organism evidence="3 4">
    <name type="scientific">Xylophilus rhododendri</name>
    <dbReference type="NCBI Taxonomy" id="2697032"/>
    <lineage>
        <taxon>Bacteria</taxon>
        <taxon>Pseudomonadati</taxon>
        <taxon>Pseudomonadota</taxon>
        <taxon>Betaproteobacteria</taxon>
        <taxon>Burkholderiales</taxon>
        <taxon>Xylophilus</taxon>
    </lineage>
</organism>
<dbReference type="InterPro" id="IPR036397">
    <property type="entry name" value="RNaseH_sf"/>
</dbReference>
<dbReference type="GO" id="GO:0004523">
    <property type="term" value="F:RNA-DNA hybrid ribonuclease activity"/>
    <property type="evidence" value="ECO:0007669"/>
    <property type="project" value="InterPro"/>
</dbReference>
<sequence>MSEQPWIVHCDGSAVPNPGRMACGVVLLAPDGSRHTVSRAIPTVGCNNEAELWAITVALAELRRLGATSAVLHSDNSTVVAQLAAPEAGRPAPILRLEPAFEAARRLMAEFGEARLQWVPRHRNGQADALARAAQGLPEKPVLPPGRKRLSKARRKNG</sequence>
<dbReference type="InterPro" id="IPR012337">
    <property type="entry name" value="RNaseH-like_sf"/>
</dbReference>
<dbReference type="AlphaFoldDB" id="A0A857JEM2"/>
<keyword evidence="3" id="KW-0695">RNA-directed DNA polymerase</keyword>
<evidence type="ECO:0000313" key="3">
    <source>
        <dbReference type="EMBL" id="QHJ01570.1"/>
    </source>
</evidence>
<dbReference type="PROSITE" id="PS50879">
    <property type="entry name" value="RNASE_H_1"/>
    <property type="match status" value="1"/>
</dbReference>
<dbReference type="Proteomes" id="UP000464787">
    <property type="component" value="Chromosome"/>
</dbReference>
<reference evidence="3 4" key="1">
    <citation type="submission" date="2020-01" db="EMBL/GenBank/DDBJ databases">
        <title>Genome sequencing of strain KACC 21265.</title>
        <authorList>
            <person name="Heo J."/>
            <person name="Kim S.-J."/>
            <person name="Kim J.-S."/>
            <person name="Hong S.-B."/>
            <person name="Kwon S.-W."/>
        </authorList>
    </citation>
    <scope>NUCLEOTIDE SEQUENCE [LARGE SCALE GENOMIC DNA]</scope>
    <source>
        <strain evidence="3 4">KACC 21265</strain>
    </source>
</reference>
<dbReference type="InterPro" id="IPR053151">
    <property type="entry name" value="RNase_H-like"/>
</dbReference>